<proteinExistence type="inferred from homology"/>
<evidence type="ECO:0000256" key="4">
    <source>
        <dbReference type="ARBA" id="ARBA00022490"/>
    </source>
</evidence>
<name>A0A6M4JIW9_9MOLU</name>
<organism evidence="13 14">
    <name type="scientific">Mycoplasma miroungirhinis</name>
    <dbReference type="NCBI Taxonomy" id="754516"/>
    <lineage>
        <taxon>Bacteria</taxon>
        <taxon>Bacillati</taxon>
        <taxon>Mycoplasmatota</taxon>
        <taxon>Mollicutes</taxon>
        <taxon>Mycoplasmataceae</taxon>
        <taxon>Mycoplasma</taxon>
    </lineage>
</organism>
<evidence type="ECO:0000256" key="7">
    <source>
        <dbReference type="ARBA" id="ARBA00022695"/>
    </source>
</evidence>
<gene>
    <name evidence="13" type="ORF">HLA92_03220</name>
</gene>
<evidence type="ECO:0000256" key="10">
    <source>
        <dbReference type="ARBA" id="ARBA00029774"/>
    </source>
</evidence>
<dbReference type="RefSeq" id="WP_171113483.1">
    <property type="nucleotide sequence ID" value="NZ_CP053097.1"/>
</dbReference>
<dbReference type="PANTHER" id="PTHR17490:SF16">
    <property type="entry name" value="THREONYLCARBAMOYL-AMP SYNTHASE"/>
    <property type="match status" value="1"/>
</dbReference>
<dbReference type="AlphaFoldDB" id="A0A6M4JIW9"/>
<evidence type="ECO:0000256" key="6">
    <source>
        <dbReference type="ARBA" id="ARBA00022694"/>
    </source>
</evidence>
<comment type="similarity">
    <text evidence="2">Belongs to the SUA5 family.</text>
</comment>
<dbReference type="KEGG" id="mmio:HLA92_03220"/>
<dbReference type="GO" id="GO:0003725">
    <property type="term" value="F:double-stranded RNA binding"/>
    <property type="evidence" value="ECO:0007669"/>
    <property type="project" value="InterPro"/>
</dbReference>
<evidence type="ECO:0000313" key="13">
    <source>
        <dbReference type="EMBL" id="QJR44421.1"/>
    </source>
</evidence>
<dbReference type="PROSITE" id="PS51163">
    <property type="entry name" value="YRDC"/>
    <property type="match status" value="1"/>
</dbReference>
<dbReference type="InterPro" id="IPR017945">
    <property type="entry name" value="DHBP_synth_RibB-like_a/b_dom"/>
</dbReference>
<keyword evidence="9" id="KW-0067">ATP-binding</keyword>
<dbReference type="GO" id="GO:0000049">
    <property type="term" value="F:tRNA binding"/>
    <property type="evidence" value="ECO:0007669"/>
    <property type="project" value="TreeGrafter"/>
</dbReference>
<comment type="subcellular location">
    <subcellularLocation>
        <location evidence="1">Cytoplasm</location>
    </subcellularLocation>
</comment>
<keyword evidence="6" id="KW-0819">tRNA processing</keyword>
<dbReference type="Proteomes" id="UP000502118">
    <property type="component" value="Chromosome"/>
</dbReference>
<dbReference type="InterPro" id="IPR006070">
    <property type="entry name" value="Sua5-like_dom"/>
</dbReference>
<evidence type="ECO:0000256" key="9">
    <source>
        <dbReference type="ARBA" id="ARBA00022840"/>
    </source>
</evidence>
<evidence type="ECO:0000256" key="2">
    <source>
        <dbReference type="ARBA" id="ARBA00007663"/>
    </source>
</evidence>
<dbReference type="Pfam" id="PF01300">
    <property type="entry name" value="Sua5_yciO_yrdC"/>
    <property type="match status" value="1"/>
</dbReference>
<dbReference type="EMBL" id="CP053097">
    <property type="protein sequence ID" value="QJR44421.1"/>
    <property type="molecule type" value="Genomic_DNA"/>
</dbReference>
<dbReference type="SUPFAM" id="SSF55821">
    <property type="entry name" value="YrdC/RibB"/>
    <property type="match status" value="1"/>
</dbReference>
<evidence type="ECO:0000259" key="12">
    <source>
        <dbReference type="PROSITE" id="PS51163"/>
    </source>
</evidence>
<evidence type="ECO:0000256" key="3">
    <source>
        <dbReference type="ARBA" id="ARBA00012584"/>
    </source>
</evidence>
<dbReference type="GO" id="GO:0061710">
    <property type="term" value="F:L-threonylcarbamoyladenylate synthase"/>
    <property type="evidence" value="ECO:0007669"/>
    <property type="project" value="UniProtKB-EC"/>
</dbReference>
<keyword evidence="14" id="KW-1185">Reference proteome</keyword>
<evidence type="ECO:0000313" key="14">
    <source>
        <dbReference type="Proteomes" id="UP000502118"/>
    </source>
</evidence>
<evidence type="ECO:0000256" key="8">
    <source>
        <dbReference type="ARBA" id="ARBA00022741"/>
    </source>
</evidence>
<dbReference type="GO" id="GO:0005524">
    <property type="term" value="F:ATP binding"/>
    <property type="evidence" value="ECO:0007669"/>
    <property type="project" value="UniProtKB-KW"/>
</dbReference>
<keyword evidence="8" id="KW-0547">Nucleotide-binding</keyword>
<feature type="domain" description="YrdC-like" evidence="12">
    <location>
        <begin position="1"/>
        <end position="155"/>
    </location>
</feature>
<dbReference type="PANTHER" id="PTHR17490">
    <property type="entry name" value="SUA5"/>
    <property type="match status" value="1"/>
</dbReference>
<dbReference type="GO" id="GO:0005737">
    <property type="term" value="C:cytoplasm"/>
    <property type="evidence" value="ECO:0007669"/>
    <property type="project" value="UniProtKB-SubCell"/>
</dbReference>
<accession>A0A6M4JIW9</accession>
<dbReference type="GO" id="GO:0006450">
    <property type="term" value="P:regulation of translational fidelity"/>
    <property type="evidence" value="ECO:0007669"/>
    <property type="project" value="TreeGrafter"/>
</dbReference>
<keyword evidence="4" id="KW-0963">Cytoplasm</keyword>
<sequence>MNNKFKDVFICTTDTVMGLGVRLKDNNINLLYELKQRDLDKKIIILVSSSNQVLEITSLNENALEYIQKYWPGAVTLIINGIGFRMPNQQKLLDFLNKNGPCYVTSCNKSGYPVAKNIQEAKNLFPEVRNFYNFGKMSQKPSLIIDVDTKTILRS</sequence>
<evidence type="ECO:0000256" key="11">
    <source>
        <dbReference type="ARBA" id="ARBA00048366"/>
    </source>
</evidence>
<dbReference type="GO" id="GO:0008033">
    <property type="term" value="P:tRNA processing"/>
    <property type="evidence" value="ECO:0007669"/>
    <property type="project" value="UniProtKB-KW"/>
</dbReference>
<reference evidence="13 14" key="1">
    <citation type="submission" date="2020-05" db="EMBL/GenBank/DDBJ databases">
        <title>Novel Mycoplasma species detected in Mirounga angustirostris (northern elephant seal) from the USA.</title>
        <authorList>
            <person name="Volokhov D.V."/>
        </authorList>
    </citation>
    <scope>NUCLEOTIDE SEQUENCE [LARGE SCALE GENOMIC DNA]</scope>
    <source>
        <strain evidence="13 14">Mirounga ES2806-NAS</strain>
    </source>
</reference>
<protein>
    <recommendedName>
        <fullName evidence="10">L-threonylcarbamoyladenylate synthase</fullName>
        <ecNumber evidence="3">2.7.7.87</ecNumber>
    </recommendedName>
    <alternativeName>
        <fullName evidence="10">L-threonylcarbamoyladenylate synthase</fullName>
    </alternativeName>
</protein>
<dbReference type="Gene3D" id="3.90.870.10">
    <property type="entry name" value="DHBP synthase"/>
    <property type="match status" value="1"/>
</dbReference>
<dbReference type="EC" id="2.7.7.87" evidence="3"/>
<dbReference type="InterPro" id="IPR050156">
    <property type="entry name" value="TC-AMP_synthase_SUA5"/>
</dbReference>
<evidence type="ECO:0000256" key="1">
    <source>
        <dbReference type="ARBA" id="ARBA00004496"/>
    </source>
</evidence>
<evidence type="ECO:0000256" key="5">
    <source>
        <dbReference type="ARBA" id="ARBA00022679"/>
    </source>
</evidence>
<keyword evidence="5" id="KW-0808">Transferase</keyword>
<keyword evidence="7" id="KW-0548">Nucleotidyltransferase</keyword>
<comment type="catalytic activity">
    <reaction evidence="11">
        <text>L-threonine + hydrogencarbonate + ATP = L-threonylcarbamoyladenylate + diphosphate + H2O</text>
        <dbReference type="Rhea" id="RHEA:36407"/>
        <dbReference type="ChEBI" id="CHEBI:15377"/>
        <dbReference type="ChEBI" id="CHEBI:17544"/>
        <dbReference type="ChEBI" id="CHEBI:30616"/>
        <dbReference type="ChEBI" id="CHEBI:33019"/>
        <dbReference type="ChEBI" id="CHEBI:57926"/>
        <dbReference type="ChEBI" id="CHEBI:73682"/>
        <dbReference type="EC" id="2.7.7.87"/>
    </reaction>
</comment>